<dbReference type="SMART" id="SM00437">
    <property type="entry name" value="TOP1Ac"/>
    <property type="match status" value="1"/>
</dbReference>
<evidence type="ECO:0000256" key="9">
    <source>
        <dbReference type="ARBA" id="ARBA00030003"/>
    </source>
</evidence>
<dbReference type="InterPro" id="IPR006171">
    <property type="entry name" value="TOPRIM_dom"/>
</dbReference>
<dbReference type="GO" id="GO:0003677">
    <property type="term" value="F:DNA binding"/>
    <property type="evidence" value="ECO:0007669"/>
    <property type="project" value="UniProtKB-KW"/>
</dbReference>
<keyword evidence="8 17" id="KW-0413">Isomerase</keyword>
<dbReference type="SUPFAM" id="SSF47592">
    <property type="entry name" value="SWIB/MDM2 domain"/>
    <property type="match status" value="1"/>
</dbReference>
<dbReference type="PANTHER" id="PTHR11390">
    <property type="entry name" value="PROKARYOTIC DNA TOPOISOMERASE"/>
    <property type="match status" value="1"/>
</dbReference>
<dbReference type="NCBIfam" id="NF005829">
    <property type="entry name" value="PRK07726.1"/>
    <property type="match status" value="1"/>
</dbReference>
<keyword evidence="18" id="KW-1185">Reference proteome</keyword>
<dbReference type="SMART" id="SM00151">
    <property type="entry name" value="SWIB"/>
    <property type="match status" value="1"/>
</dbReference>
<dbReference type="SMART" id="SM00436">
    <property type="entry name" value="TOP1Bc"/>
    <property type="match status" value="1"/>
</dbReference>
<evidence type="ECO:0000256" key="3">
    <source>
        <dbReference type="ARBA" id="ARBA00012891"/>
    </source>
</evidence>
<dbReference type="InterPro" id="IPR023406">
    <property type="entry name" value="Topo_IA_AS"/>
</dbReference>
<accession>A0A328ZPV0</accession>
<dbReference type="InterPro" id="IPR000380">
    <property type="entry name" value="Topo_IA"/>
</dbReference>
<dbReference type="Pfam" id="PF01751">
    <property type="entry name" value="Toprim"/>
    <property type="match status" value="1"/>
</dbReference>
<keyword evidence="6" id="KW-0799">Topoisomerase</keyword>
<dbReference type="PANTHER" id="PTHR11390:SF21">
    <property type="entry name" value="DNA TOPOISOMERASE 3-ALPHA"/>
    <property type="match status" value="1"/>
</dbReference>
<dbReference type="Gene3D" id="3.40.50.140">
    <property type="match status" value="1"/>
</dbReference>
<dbReference type="InterPro" id="IPR034144">
    <property type="entry name" value="TOPRIM_TopoIII"/>
</dbReference>
<dbReference type="GO" id="GO:0003917">
    <property type="term" value="F:DNA topoisomerase type I (single strand cut, ATP-independent) activity"/>
    <property type="evidence" value="ECO:0007669"/>
    <property type="project" value="UniProtKB-EC"/>
</dbReference>
<feature type="compositionally biased region" description="Low complexity" evidence="13">
    <location>
        <begin position="857"/>
        <end position="908"/>
    </location>
</feature>
<feature type="domain" description="Topo IA-type catalytic" evidence="16">
    <location>
        <begin position="162"/>
        <end position="625"/>
    </location>
</feature>
<sequence>MTKTLVIAEKPSVAQDIVRALTPVAGKFDKHEDHFENDRYVVTSAVGHLVEIQAPEEFDVKRGKWSFAHLPVIPPYFDLKPVDKTKSRLGAVVRLAKRKDVTDLINACDAGREGELIFRLIEQYAGGAKGALGKPVRRLWLQSMTPQAIRDGFDNLRSDQQMQGLASAARSRSEADWLVGINGTRAMTAFNSRDGGFFLTTVGRVQTPTLSLVVEREEKIRQFVSRDYWEIHAGFHAEAGEYLGKWFDPQWKKKGDDPEARSDRVWSFERAREIADAVRGKAATVTEESKPTTQASPLLFDLTSLQREANGKFGFSAKTTLALAQSLYERHKALTYPRTDSRALPEDYLPVAKDTFGMLATSGMRHLAPYAQQALNDNYVRPTKRIFDNSKVSDHFAIIPTTQAPSGLSEAEQKLYDLVVRRFMAVFFPSAEYMVTTRISQVVGHSFKTEGKVLVKPGWLAIYGKEAANEVEGGKEGDKGQPLVPVRPGEMAHTEYAEPKALKTKPPARYSEATLLGAMESAGKQVEDEELRSAMQEKGLGTPATRAAIIEGLLTEKYMLREGRELIPTAKAFQLMTLLRGLGVEELSRAELTGEWEYKLAQMEKGQLSREAFMQQIAAMTERMVKKAKEYDRDTIPGNYATLATPCPNCGGVVKENYRRYACTGTDGHSAGCGFSFTKSPAGRTFEPAEAEALLRERRIGPLEGFRSKAGWPFTAEVAIVRDEEAGNFKLEFDFGDDRAGEESGELVEFADEPLGPCPVCGAPVHEHGSNYVCSKAVPTAAQPTPSCTFKSGKVILQQPVERAQMAKLLATGKTDLLDKFVSMRTRRAFKAFLAWDKEAGKVNFEFEQRESKYPPRKTAGAASGAAAKKGASRAAKTATSGAKASKPAVKASATAAAKKAPRKASPATGKAPSPALAAVIGTEPVARPEAVKKMWDYIKAHNLQDPKDKRTIVADAKLREVFGKDSVGMFELAGILGKHLGGE</sequence>
<dbReference type="AlphaFoldDB" id="A0A328ZPV0"/>
<feature type="domain" description="DM2" evidence="15">
    <location>
        <begin position="906"/>
        <end position="983"/>
    </location>
</feature>
<feature type="region of interest" description="Disordered" evidence="13">
    <location>
        <begin position="849"/>
        <end position="915"/>
    </location>
</feature>
<dbReference type="Gene3D" id="1.10.245.10">
    <property type="entry name" value="SWIB/MDM2 domain"/>
    <property type="match status" value="1"/>
</dbReference>
<dbReference type="InterPro" id="IPR013825">
    <property type="entry name" value="Topo_IA_cen_sub2"/>
</dbReference>
<feature type="domain" description="Toprim" evidence="14">
    <location>
        <begin position="3"/>
        <end position="146"/>
    </location>
</feature>
<dbReference type="InterPro" id="IPR003602">
    <property type="entry name" value="Topo_IA_DNA-bd_dom"/>
</dbReference>
<evidence type="ECO:0000256" key="11">
    <source>
        <dbReference type="ARBA" id="ARBA00032235"/>
    </source>
</evidence>
<dbReference type="OrthoDB" id="9803554at2"/>
<evidence type="ECO:0000256" key="10">
    <source>
        <dbReference type="ARBA" id="ARBA00031985"/>
    </source>
</evidence>
<gene>
    <name evidence="17" type="ORF">AX018_101184</name>
</gene>
<dbReference type="InterPro" id="IPR025589">
    <property type="entry name" value="Toprim_C_rpt"/>
</dbReference>
<evidence type="ECO:0000256" key="6">
    <source>
        <dbReference type="ARBA" id="ARBA00023029"/>
    </source>
</evidence>
<dbReference type="InterPro" id="IPR005738">
    <property type="entry name" value="TopoIII"/>
</dbReference>
<dbReference type="NCBIfam" id="NF011313">
    <property type="entry name" value="PRK14724.1"/>
    <property type="match status" value="1"/>
</dbReference>
<dbReference type="CDD" id="cd03362">
    <property type="entry name" value="TOPRIM_TopoIA_TopoIII"/>
    <property type="match status" value="1"/>
</dbReference>
<keyword evidence="4" id="KW-0479">Metal-binding</keyword>
<keyword evidence="7" id="KW-0238">DNA-binding</keyword>
<proteinExistence type="inferred from homology"/>
<dbReference type="Pfam" id="PF13342">
    <property type="entry name" value="Toprim_Crpt"/>
    <property type="match status" value="2"/>
</dbReference>
<dbReference type="PROSITE" id="PS51925">
    <property type="entry name" value="SWIB_MDM2"/>
    <property type="match status" value="1"/>
</dbReference>
<dbReference type="Gene3D" id="1.10.460.10">
    <property type="entry name" value="Topoisomerase I, domain 2"/>
    <property type="match status" value="1"/>
</dbReference>
<dbReference type="EC" id="5.6.2.1" evidence="3"/>
<dbReference type="NCBIfam" id="TIGR01056">
    <property type="entry name" value="topB"/>
    <property type="match status" value="1"/>
</dbReference>
<dbReference type="SMART" id="SM00493">
    <property type="entry name" value="TOPRIM"/>
    <property type="match status" value="1"/>
</dbReference>
<dbReference type="NCBIfam" id="NF006032">
    <property type="entry name" value="PRK08173.1"/>
    <property type="match status" value="1"/>
</dbReference>
<dbReference type="SUPFAM" id="SSF56712">
    <property type="entry name" value="Prokaryotic type I DNA topoisomerase"/>
    <property type="match status" value="1"/>
</dbReference>
<dbReference type="InterPro" id="IPR019835">
    <property type="entry name" value="SWIB_domain"/>
</dbReference>
<comment type="catalytic activity">
    <reaction evidence="1">
        <text>ATP-independent breakage of single-stranded DNA, followed by passage and rejoining.</text>
        <dbReference type="EC" id="5.6.2.1"/>
    </reaction>
</comment>
<dbReference type="CDD" id="cd10567">
    <property type="entry name" value="SWIB-MDM2_like"/>
    <property type="match status" value="1"/>
</dbReference>
<evidence type="ECO:0000256" key="13">
    <source>
        <dbReference type="SAM" id="MobiDB-lite"/>
    </source>
</evidence>
<dbReference type="Pfam" id="PF02201">
    <property type="entry name" value="SWIB"/>
    <property type="match status" value="1"/>
</dbReference>
<evidence type="ECO:0000256" key="8">
    <source>
        <dbReference type="ARBA" id="ARBA00023235"/>
    </source>
</evidence>
<dbReference type="GO" id="GO:0006281">
    <property type="term" value="P:DNA repair"/>
    <property type="evidence" value="ECO:0007669"/>
    <property type="project" value="TreeGrafter"/>
</dbReference>
<evidence type="ECO:0000256" key="7">
    <source>
        <dbReference type="ARBA" id="ARBA00023125"/>
    </source>
</evidence>
<dbReference type="InterPro" id="IPR023405">
    <property type="entry name" value="Topo_IA_core_domain"/>
</dbReference>
<comment type="caution">
    <text evidence="17">The sequence shown here is derived from an EMBL/GenBank/DDBJ whole genome shotgun (WGS) entry which is preliminary data.</text>
</comment>
<dbReference type="RefSeq" id="WP_111876750.1">
    <property type="nucleotide sequence ID" value="NZ_QLTA01000011.1"/>
</dbReference>
<dbReference type="GO" id="GO:0006265">
    <property type="term" value="P:DNA topological change"/>
    <property type="evidence" value="ECO:0007669"/>
    <property type="project" value="InterPro"/>
</dbReference>
<dbReference type="PROSITE" id="PS50880">
    <property type="entry name" value="TOPRIM"/>
    <property type="match status" value="1"/>
</dbReference>
<dbReference type="InterPro" id="IPR013497">
    <property type="entry name" value="Topo_IA_cen"/>
</dbReference>
<dbReference type="InterPro" id="IPR013824">
    <property type="entry name" value="Topo_IA_cen_sub1"/>
</dbReference>
<reference evidence="17 18" key="1">
    <citation type="submission" date="2018-06" db="EMBL/GenBank/DDBJ databases">
        <title>Genomic Encyclopedia of Archaeal and Bacterial Type Strains, Phase II (KMG-II): from individual species to whole genera.</title>
        <authorList>
            <person name="Goeker M."/>
        </authorList>
    </citation>
    <scope>NUCLEOTIDE SEQUENCE [LARGE SCALE GENOMIC DNA]</scope>
    <source>
        <strain evidence="17 18">CFPB 3232</strain>
    </source>
</reference>
<dbReference type="InterPro" id="IPR013826">
    <property type="entry name" value="Topo_IA_cen_sub3"/>
</dbReference>
<evidence type="ECO:0000313" key="17">
    <source>
        <dbReference type="EMBL" id="RAR84366.1"/>
    </source>
</evidence>
<dbReference type="Gene3D" id="2.70.20.10">
    <property type="entry name" value="Topoisomerase I, domain 3"/>
    <property type="match status" value="1"/>
</dbReference>
<dbReference type="GO" id="GO:0043597">
    <property type="term" value="C:cytoplasmic replication fork"/>
    <property type="evidence" value="ECO:0007669"/>
    <property type="project" value="TreeGrafter"/>
</dbReference>
<dbReference type="GO" id="GO:0046872">
    <property type="term" value="F:metal ion binding"/>
    <property type="evidence" value="ECO:0007669"/>
    <property type="project" value="UniProtKB-KW"/>
</dbReference>
<evidence type="ECO:0000256" key="4">
    <source>
        <dbReference type="ARBA" id="ARBA00022723"/>
    </source>
</evidence>
<evidence type="ECO:0000256" key="5">
    <source>
        <dbReference type="ARBA" id="ARBA00022842"/>
    </source>
</evidence>
<dbReference type="CDD" id="cd00186">
    <property type="entry name" value="TOP1Ac"/>
    <property type="match status" value="1"/>
</dbReference>
<dbReference type="InterPro" id="IPR036885">
    <property type="entry name" value="SWIB_MDM2_dom_sf"/>
</dbReference>
<dbReference type="Proteomes" id="UP000248856">
    <property type="component" value="Unassembled WGS sequence"/>
</dbReference>
<protein>
    <recommendedName>
        <fullName evidence="3">DNA topoisomerase</fullName>
        <ecNumber evidence="3">5.6.2.1</ecNumber>
    </recommendedName>
    <alternativeName>
        <fullName evidence="12">Omega-protein</fullName>
    </alternativeName>
    <alternativeName>
        <fullName evidence="11">Relaxing enzyme</fullName>
    </alternativeName>
    <alternativeName>
        <fullName evidence="9">Swivelase</fullName>
    </alternativeName>
    <alternativeName>
        <fullName evidence="10">Untwisting enzyme</fullName>
    </alternativeName>
</protein>
<dbReference type="InterPro" id="IPR003601">
    <property type="entry name" value="Topo_IA_2"/>
</dbReference>
<keyword evidence="5" id="KW-0460">Magnesium</keyword>
<evidence type="ECO:0000313" key="18">
    <source>
        <dbReference type="Proteomes" id="UP000248856"/>
    </source>
</evidence>
<dbReference type="PROSITE" id="PS52039">
    <property type="entry name" value="TOPO_IA_2"/>
    <property type="match status" value="1"/>
</dbReference>
<comment type="similarity">
    <text evidence="2">Belongs to the type IA topoisomerase family.</text>
</comment>
<dbReference type="PROSITE" id="PS00396">
    <property type="entry name" value="TOPO_IA_1"/>
    <property type="match status" value="1"/>
</dbReference>
<evidence type="ECO:0000256" key="12">
    <source>
        <dbReference type="ARBA" id="ARBA00032877"/>
    </source>
</evidence>
<dbReference type="Gene3D" id="1.10.290.10">
    <property type="entry name" value="Topoisomerase I, domain 4"/>
    <property type="match status" value="1"/>
</dbReference>
<dbReference type="GO" id="GO:0006310">
    <property type="term" value="P:DNA recombination"/>
    <property type="evidence" value="ECO:0007669"/>
    <property type="project" value="TreeGrafter"/>
</dbReference>
<dbReference type="PRINTS" id="PR00417">
    <property type="entry name" value="PRTPISMRASEI"/>
</dbReference>
<dbReference type="Pfam" id="PF01131">
    <property type="entry name" value="Topoisom_bac"/>
    <property type="match status" value="1"/>
</dbReference>
<evidence type="ECO:0000256" key="1">
    <source>
        <dbReference type="ARBA" id="ARBA00000213"/>
    </source>
</evidence>
<evidence type="ECO:0000259" key="15">
    <source>
        <dbReference type="PROSITE" id="PS51925"/>
    </source>
</evidence>
<dbReference type="EMBL" id="QLTA01000011">
    <property type="protein sequence ID" value="RAR84366.1"/>
    <property type="molecule type" value="Genomic_DNA"/>
</dbReference>
<name>A0A328ZPV0_9BURK</name>
<organism evidence="17 18">
    <name type="scientific">Paracidovorax anthurii</name>
    <dbReference type="NCBI Taxonomy" id="78229"/>
    <lineage>
        <taxon>Bacteria</taxon>
        <taxon>Pseudomonadati</taxon>
        <taxon>Pseudomonadota</taxon>
        <taxon>Betaproteobacteria</taxon>
        <taxon>Burkholderiales</taxon>
        <taxon>Comamonadaceae</taxon>
        <taxon>Paracidovorax</taxon>
    </lineage>
</organism>
<evidence type="ECO:0000259" key="14">
    <source>
        <dbReference type="PROSITE" id="PS50880"/>
    </source>
</evidence>
<dbReference type="InterPro" id="IPR003121">
    <property type="entry name" value="SWIB_MDM2_domain"/>
</dbReference>
<evidence type="ECO:0000259" key="16">
    <source>
        <dbReference type="PROSITE" id="PS52039"/>
    </source>
</evidence>
<evidence type="ECO:0000256" key="2">
    <source>
        <dbReference type="ARBA" id="ARBA00009446"/>
    </source>
</evidence>